<dbReference type="InterPro" id="IPR016162">
    <property type="entry name" value="Ald_DH_N"/>
</dbReference>
<dbReference type="InterPro" id="IPR016161">
    <property type="entry name" value="Ald_DH/histidinol_DH"/>
</dbReference>
<dbReference type="RefSeq" id="WP_136361935.1">
    <property type="nucleotide sequence ID" value="NZ_FNVN01000005.1"/>
</dbReference>
<evidence type="ECO:0000313" key="3">
    <source>
        <dbReference type="Proteomes" id="UP000296733"/>
    </source>
</evidence>
<dbReference type="EMBL" id="CP031313">
    <property type="protein sequence ID" value="QCC49506.1"/>
    <property type="molecule type" value="Genomic_DNA"/>
</dbReference>
<protein>
    <submittedName>
        <fullName evidence="2">Aldehyde dehydrogenase family protein</fullName>
    </submittedName>
</protein>
<dbReference type="AlphaFoldDB" id="A0A4D6H8C1"/>
<dbReference type="KEGG" id="hlm:DV707_16690"/>
<dbReference type="Proteomes" id="UP000296733">
    <property type="component" value="Plasmid unnamed2"/>
</dbReference>
<name>A0A4D6H8C1_9EURY</name>
<evidence type="ECO:0000259" key="1">
    <source>
        <dbReference type="Pfam" id="PF00171"/>
    </source>
</evidence>
<dbReference type="Gene3D" id="3.40.605.10">
    <property type="entry name" value="Aldehyde Dehydrogenase, Chain A, domain 1"/>
    <property type="match status" value="1"/>
</dbReference>
<dbReference type="SUPFAM" id="SSF53720">
    <property type="entry name" value="ALDH-like"/>
    <property type="match status" value="1"/>
</dbReference>
<evidence type="ECO:0000313" key="2">
    <source>
        <dbReference type="EMBL" id="QCC49506.1"/>
    </source>
</evidence>
<dbReference type="Pfam" id="PF00171">
    <property type="entry name" value="Aldedh"/>
    <property type="match status" value="1"/>
</dbReference>
<feature type="domain" description="Aldehyde dehydrogenase" evidence="1">
    <location>
        <begin position="7"/>
        <end position="49"/>
    </location>
</feature>
<dbReference type="InterPro" id="IPR015590">
    <property type="entry name" value="Aldehyde_DH_dom"/>
</dbReference>
<reference evidence="2 3" key="1">
    <citation type="journal article" date="2019" name="Nat. Commun.">
        <title>A new type of DNA phosphorothioation-based antiviral system in archaea.</title>
        <authorList>
            <person name="Xiong L."/>
            <person name="Liu S."/>
            <person name="Chen S."/>
            <person name="Xiao Y."/>
            <person name="Zhu B."/>
            <person name="Gao Y."/>
            <person name="Zhang Y."/>
            <person name="Chen B."/>
            <person name="Luo J."/>
            <person name="Deng Z."/>
            <person name="Chen X."/>
            <person name="Wang L."/>
            <person name="Chen S."/>
        </authorList>
    </citation>
    <scope>NUCLEOTIDE SEQUENCE [LARGE SCALE GENOMIC DNA]</scope>
    <source>
        <strain evidence="2 3">CGMCC 1.10331</strain>
        <plasmid evidence="2 3">unnamed2</plasmid>
    </source>
</reference>
<dbReference type="InterPro" id="IPR016163">
    <property type="entry name" value="Ald_DH_C"/>
</dbReference>
<geneLocation type="plasmid" evidence="2">
    <name>unnamed2</name>
</geneLocation>
<accession>A0A4D6H8C1</accession>
<proteinExistence type="predicted"/>
<keyword evidence="2" id="KW-0614">Plasmid</keyword>
<gene>
    <name evidence="2" type="ORF">DV707_16690</name>
</gene>
<dbReference type="Gene3D" id="3.40.309.10">
    <property type="entry name" value="Aldehyde Dehydrogenase, Chain A, domain 2"/>
    <property type="match status" value="1"/>
</dbReference>
<dbReference type="GO" id="GO:0016620">
    <property type="term" value="F:oxidoreductase activity, acting on the aldehyde or oxo group of donors, NAD or NADP as acceptor"/>
    <property type="evidence" value="ECO:0007669"/>
    <property type="project" value="InterPro"/>
</dbReference>
<sequence>MTASGPGIDWVNEYQIVAPNSPFGGYKDSGLGLKSCREGLEAYYQTKSVWIDHSGEVGDPFTMDVE</sequence>
<organism evidence="2 3">
    <name type="scientific">Halobellus limi</name>
    <dbReference type="NCBI Taxonomy" id="699433"/>
    <lineage>
        <taxon>Archaea</taxon>
        <taxon>Methanobacteriati</taxon>
        <taxon>Methanobacteriota</taxon>
        <taxon>Stenosarchaea group</taxon>
        <taxon>Halobacteria</taxon>
        <taxon>Halobacteriales</taxon>
        <taxon>Haloferacaceae</taxon>
        <taxon>Halobellus</taxon>
    </lineage>
</organism>